<evidence type="ECO:0000256" key="7">
    <source>
        <dbReference type="RuleBase" id="RU363032"/>
    </source>
</evidence>
<feature type="transmembrane region" description="Helical" evidence="7">
    <location>
        <begin position="134"/>
        <end position="154"/>
    </location>
</feature>
<organism evidence="9 10">
    <name type="scientific">Pseudoclavibacter caeni</name>
    <dbReference type="NCBI Taxonomy" id="908846"/>
    <lineage>
        <taxon>Bacteria</taxon>
        <taxon>Bacillati</taxon>
        <taxon>Actinomycetota</taxon>
        <taxon>Actinomycetes</taxon>
        <taxon>Micrococcales</taxon>
        <taxon>Microbacteriaceae</taxon>
        <taxon>Pseudoclavibacter</taxon>
    </lineage>
</organism>
<dbReference type="EMBL" id="WBKA01000001">
    <property type="protein sequence ID" value="KAB1633761.1"/>
    <property type="molecule type" value="Genomic_DNA"/>
</dbReference>
<dbReference type="AlphaFoldDB" id="A0A7C8FYV7"/>
<accession>A0A7C8FYV7</accession>
<dbReference type="SUPFAM" id="SSF161098">
    <property type="entry name" value="MetI-like"/>
    <property type="match status" value="1"/>
</dbReference>
<feature type="domain" description="ABC transmembrane type-1" evidence="8">
    <location>
        <begin position="59"/>
        <end position="254"/>
    </location>
</feature>
<comment type="subcellular location">
    <subcellularLocation>
        <location evidence="1 7">Cell membrane</location>
        <topology evidence="1 7">Multi-pass membrane protein</topology>
    </subcellularLocation>
</comment>
<evidence type="ECO:0000313" key="9">
    <source>
        <dbReference type="EMBL" id="KAB1633761.1"/>
    </source>
</evidence>
<name>A0A7C8FYV7_9MICO</name>
<dbReference type="PANTHER" id="PTHR30151">
    <property type="entry name" value="ALKANE SULFONATE ABC TRANSPORTER-RELATED, MEMBRANE SUBUNIT"/>
    <property type="match status" value="1"/>
</dbReference>
<keyword evidence="4 7" id="KW-0812">Transmembrane</keyword>
<keyword evidence="3" id="KW-1003">Cell membrane</keyword>
<keyword evidence="5 7" id="KW-1133">Transmembrane helix</keyword>
<evidence type="ECO:0000256" key="6">
    <source>
        <dbReference type="ARBA" id="ARBA00023136"/>
    </source>
</evidence>
<evidence type="ECO:0000256" key="5">
    <source>
        <dbReference type="ARBA" id="ARBA00022989"/>
    </source>
</evidence>
<evidence type="ECO:0000256" key="4">
    <source>
        <dbReference type="ARBA" id="ARBA00022692"/>
    </source>
</evidence>
<dbReference type="Pfam" id="PF00528">
    <property type="entry name" value="BPD_transp_1"/>
    <property type="match status" value="1"/>
</dbReference>
<feature type="transmembrane region" description="Helical" evidence="7">
    <location>
        <begin position="181"/>
        <end position="205"/>
    </location>
</feature>
<keyword evidence="10" id="KW-1185">Reference proteome</keyword>
<dbReference type="GO" id="GO:0005886">
    <property type="term" value="C:plasma membrane"/>
    <property type="evidence" value="ECO:0007669"/>
    <property type="project" value="UniProtKB-SubCell"/>
</dbReference>
<evidence type="ECO:0000313" key="10">
    <source>
        <dbReference type="Proteomes" id="UP000481339"/>
    </source>
</evidence>
<feature type="transmembrane region" description="Helical" evidence="7">
    <location>
        <begin position="103"/>
        <end position="122"/>
    </location>
</feature>
<feature type="transmembrane region" description="Helical" evidence="7">
    <location>
        <begin position="232"/>
        <end position="254"/>
    </location>
</feature>
<dbReference type="PANTHER" id="PTHR30151:SF20">
    <property type="entry name" value="ABC TRANSPORTER PERMEASE PROTEIN HI_0355-RELATED"/>
    <property type="match status" value="1"/>
</dbReference>
<dbReference type="InterPro" id="IPR035906">
    <property type="entry name" value="MetI-like_sf"/>
</dbReference>
<dbReference type="RefSeq" id="WP_158035598.1">
    <property type="nucleotide sequence ID" value="NZ_BAAAZV010000018.1"/>
</dbReference>
<proteinExistence type="inferred from homology"/>
<dbReference type="GO" id="GO:0055085">
    <property type="term" value="P:transmembrane transport"/>
    <property type="evidence" value="ECO:0007669"/>
    <property type="project" value="InterPro"/>
</dbReference>
<gene>
    <name evidence="9" type="ORF">F8O02_02255</name>
</gene>
<sequence>MSPVVRRWIIGAAGIAGVILLWWLVAVLVFPPAPGAANSAVPTPGQVLAQIVADGPALYWKYFSVTLTETGVGYLWGNGIALLLSAVVLLLPRFETVLMQLAVISYCIPIVALGSIAVIILGGAKTAGDPSATAVFLAAVSVFFTTVVGALHGLKAADPASLDVIDVLGGSRLTQLVKVRLIAALPSILNALSIAVPAAFLGAVLGEYMGKIDVSVGTLMITSQVQMDSPRVWALFLLSALAALVGYALVGLLARLVTPWSTGRTQA</sequence>
<comment type="caution">
    <text evidence="9">The sequence shown here is derived from an EMBL/GenBank/DDBJ whole genome shotgun (WGS) entry which is preliminary data.</text>
</comment>
<dbReference type="Proteomes" id="UP000481339">
    <property type="component" value="Unassembled WGS sequence"/>
</dbReference>
<evidence type="ECO:0000256" key="2">
    <source>
        <dbReference type="ARBA" id="ARBA00022448"/>
    </source>
</evidence>
<feature type="transmembrane region" description="Helical" evidence="7">
    <location>
        <begin position="73"/>
        <end position="91"/>
    </location>
</feature>
<dbReference type="PROSITE" id="PS50928">
    <property type="entry name" value="ABC_TM1"/>
    <property type="match status" value="1"/>
</dbReference>
<evidence type="ECO:0000259" key="8">
    <source>
        <dbReference type="PROSITE" id="PS50928"/>
    </source>
</evidence>
<dbReference type="OrthoDB" id="5140822at2"/>
<evidence type="ECO:0000256" key="3">
    <source>
        <dbReference type="ARBA" id="ARBA00022475"/>
    </source>
</evidence>
<keyword evidence="2 7" id="KW-0813">Transport</keyword>
<comment type="similarity">
    <text evidence="7">Belongs to the binding-protein-dependent transport system permease family.</text>
</comment>
<keyword evidence="6 7" id="KW-0472">Membrane</keyword>
<evidence type="ECO:0000256" key="1">
    <source>
        <dbReference type="ARBA" id="ARBA00004651"/>
    </source>
</evidence>
<dbReference type="Gene3D" id="1.10.3720.10">
    <property type="entry name" value="MetI-like"/>
    <property type="match status" value="1"/>
</dbReference>
<protein>
    <submittedName>
        <fullName evidence="9">ABC transporter permease subunit</fullName>
    </submittedName>
</protein>
<reference evidence="9 10" key="1">
    <citation type="submission" date="2019-09" db="EMBL/GenBank/DDBJ databases">
        <title>Phylogeny of genus Pseudoclavibacter and closely related genus.</title>
        <authorList>
            <person name="Li Y."/>
        </authorList>
    </citation>
    <scope>NUCLEOTIDE SEQUENCE [LARGE SCALE GENOMIC DNA]</scope>
    <source>
        <strain evidence="9 10">JCM 16921</strain>
    </source>
</reference>
<dbReference type="InterPro" id="IPR000515">
    <property type="entry name" value="MetI-like"/>
</dbReference>